<feature type="compositionally biased region" description="Basic and acidic residues" evidence="1">
    <location>
        <begin position="356"/>
        <end position="375"/>
    </location>
</feature>
<feature type="compositionally biased region" description="Basic and acidic residues" evidence="1">
    <location>
        <begin position="182"/>
        <end position="201"/>
    </location>
</feature>
<sequence>MPDEDPVLESGKRLSELKVVELKKELDKYGLPKQGNKNVLFERLKEYLNRAEEVTSSGALAEESVKDEPVNPFVAAYKSEQEKALKRARQDAEQVRLSESDADADADADDSQSANTTVHEPETKRSRRDSDQESTASKKEEEEEKEVTSAAEAEATQGDPNEIEEEKSGVAEEDNEEEREQSEEPARNAVPQKDEREKSPEDEPQGESEEVLEDPNAPEDADEEKEEIAQEENDVSAKREESSEEVKPTEEEMGTEEPADNADDAVKMVDAKEPLNEEEMTAAENEDVESGSVSQEESSMETQDDQKDEAEENMAATNPEEESQSVDEQHKAPEESSEEAEARHSEEPVSSSPSPPEKESSEQSDKGLPERYHNEDELDFDEEVPNGSQESEATMEESEEQNGKEAHNKDFEEAPDTIVGGERITVDGYKRSREVSPARHRASNVIHISGLTRPLNNRQFFTLLSQFGDFDKETDFWMNNIKTDCFVQYKSVAEAALARYRLHYIQWPSENKKGLRVDFSTCDEASRALFCGISYHTFQLLSCLKADPPKGTPKRPSLGSPAMNLTVTIENKDAKRSQTTVDTPKSSADTKEEILARRLERFKNGGREEEPSPAKKRKEEESQIEKPPRDGADISTLFRKTETTPPVYYLALTDKQVEEKEQAKQRRPSR</sequence>
<feature type="compositionally biased region" description="Basic and acidic residues" evidence="1">
    <location>
        <begin position="401"/>
        <end position="412"/>
    </location>
</feature>
<dbReference type="Gene3D" id="3.30.70.330">
    <property type="match status" value="1"/>
</dbReference>
<feature type="compositionally biased region" description="Acidic residues" evidence="1">
    <location>
        <begin position="161"/>
        <end position="181"/>
    </location>
</feature>
<feature type="compositionally biased region" description="Acidic residues" evidence="1">
    <location>
        <begin position="251"/>
        <end position="263"/>
    </location>
</feature>
<dbReference type="SUPFAM" id="SSF68906">
    <property type="entry name" value="SAP domain"/>
    <property type="match status" value="1"/>
</dbReference>
<evidence type="ECO:0000313" key="4">
    <source>
        <dbReference type="Proteomes" id="UP001175271"/>
    </source>
</evidence>
<accession>A0AA39M872</accession>
<dbReference type="PROSITE" id="PS50800">
    <property type="entry name" value="SAP"/>
    <property type="match status" value="1"/>
</dbReference>
<dbReference type="InterPro" id="IPR035979">
    <property type="entry name" value="RBD_domain_sf"/>
</dbReference>
<feature type="domain" description="SAP" evidence="2">
    <location>
        <begin position="14"/>
        <end position="48"/>
    </location>
</feature>
<evidence type="ECO:0000259" key="2">
    <source>
        <dbReference type="PROSITE" id="PS50800"/>
    </source>
</evidence>
<feature type="region of interest" description="Disordered" evidence="1">
    <location>
        <begin position="571"/>
        <end position="646"/>
    </location>
</feature>
<feature type="compositionally biased region" description="Acidic residues" evidence="1">
    <location>
        <begin position="202"/>
        <end position="234"/>
    </location>
</feature>
<feature type="compositionally biased region" description="Basic and acidic residues" evidence="1">
    <location>
        <begin position="264"/>
        <end position="275"/>
    </location>
</feature>
<name>A0AA39M872_9BILA</name>
<feature type="region of interest" description="Disordered" evidence="1">
    <location>
        <begin position="85"/>
        <end position="425"/>
    </location>
</feature>
<keyword evidence="4" id="KW-1185">Reference proteome</keyword>
<feature type="compositionally biased region" description="Basic and acidic residues" evidence="1">
    <location>
        <begin position="85"/>
        <end position="99"/>
    </location>
</feature>
<reference evidence="3" key="1">
    <citation type="submission" date="2023-06" db="EMBL/GenBank/DDBJ databases">
        <title>Genomic analysis of the entomopathogenic nematode Steinernema hermaphroditum.</title>
        <authorList>
            <person name="Schwarz E.M."/>
            <person name="Heppert J.K."/>
            <person name="Baniya A."/>
            <person name="Schwartz H.T."/>
            <person name="Tan C.-H."/>
            <person name="Antoshechkin I."/>
            <person name="Sternberg P.W."/>
            <person name="Goodrich-Blair H."/>
            <person name="Dillman A.R."/>
        </authorList>
    </citation>
    <scope>NUCLEOTIDE SEQUENCE</scope>
    <source>
        <strain evidence="3">PS9179</strain>
        <tissue evidence="3">Whole animal</tissue>
    </source>
</reference>
<dbReference type="InterPro" id="IPR012677">
    <property type="entry name" value="Nucleotide-bd_a/b_plait_sf"/>
</dbReference>
<feature type="compositionally biased region" description="Acidic residues" evidence="1">
    <location>
        <begin position="276"/>
        <end position="289"/>
    </location>
</feature>
<dbReference type="Pfam" id="PF02037">
    <property type="entry name" value="SAP"/>
    <property type="match status" value="1"/>
</dbReference>
<feature type="compositionally biased region" description="Basic and acidic residues" evidence="1">
    <location>
        <begin position="235"/>
        <end position="250"/>
    </location>
</feature>
<dbReference type="Proteomes" id="UP001175271">
    <property type="component" value="Unassembled WGS sequence"/>
</dbReference>
<dbReference type="InterPro" id="IPR032552">
    <property type="entry name" value="RSB_motif"/>
</dbReference>
<feature type="compositionally biased region" description="Basic and acidic residues" evidence="1">
    <location>
        <begin position="588"/>
        <end position="632"/>
    </location>
</feature>
<dbReference type="EMBL" id="JAUCMV010000001">
    <property type="protein sequence ID" value="KAK0425176.1"/>
    <property type="molecule type" value="Genomic_DNA"/>
</dbReference>
<dbReference type="CDD" id="cd12432">
    <property type="entry name" value="RRM_ACINU"/>
    <property type="match status" value="1"/>
</dbReference>
<dbReference type="GO" id="GO:0003676">
    <property type="term" value="F:nucleic acid binding"/>
    <property type="evidence" value="ECO:0007669"/>
    <property type="project" value="InterPro"/>
</dbReference>
<dbReference type="InterPro" id="IPR036361">
    <property type="entry name" value="SAP_dom_sf"/>
</dbReference>
<dbReference type="InterPro" id="IPR003034">
    <property type="entry name" value="SAP_dom"/>
</dbReference>
<dbReference type="PANTHER" id="PTHR47031">
    <property type="entry name" value="SAP DNA-BINDING DOMAIN-CONTAINING PROTEIN"/>
    <property type="match status" value="1"/>
</dbReference>
<dbReference type="PANTHER" id="PTHR47031:SF3">
    <property type="entry name" value="SAP DOMAIN-CONTAINING PROTEIN"/>
    <property type="match status" value="1"/>
</dbReference>
<dbReference type="Pfam" id="PF16294">
    <property type="entry name" value="RSB_motif"/>
    <property type="match status" value="1"/>
</dbReference>
<dbReference type="AlphaFoldDB" id="A0AA39M872"/>
<feature type="compositionally biased region" description="Acidic residues" evidence="1">
    <location>
        <begin position="100"/>
        <end position="110"/>
    </location>
</feature>
<organism evidence="3 4">
    <name type="scientific">Steinernema hermaphroditum</name>
    <dbReference type="NCBI Taxonomy" id="289476"/>
    <lineage>
        <taxon>Eukaryota</taxon>
        <taxon>Metazoa</taxon>
        <taxon>Ecdysozoa</taxon>
        <taxon>Nematoda</taxon>
        <taxon>Chromadorea</taxon>
        <taxon>Rhabditida</taxon>
        <taxon>Tylenchina</taxon>
        <taxon>Panagrolaimomorpha</taxon>
        <taxon>Strongyloidoidea</taxon>
        <taxon>Steinernematidae</taxon>
        <taxon>Steinernema</taxon>
    </lineage>
</organism>
<evidence type="ECO:0000256" key="1">
    <source>
        <dbReference type="SAM" id="MobiDB-lite"/>
    </source>
</evidence>
<dbReference type="Gene3D" id="1.10.720.30">
    <property type="entry name" value="SAP domain"/>
    <property type="match status" value="1"/>
</dbReference>
<comment type="caution">
    <text evidence="3">The sequence shown here is derived from an EMBL/GenBank/DDBJ whole genome shotgun (WGS) entry which is preliminary data.</text>
</comment>
<evidence type="ECO:0000313" key="3">
    <source>
        <dbReference type="EMBL" id="KAK0425176.1"/>
    </source>
</evidence>
<dbReference type="InterPro" id="IPR034257">
    <property type="entry name" value="Acinus_RRM"/>
</dbReference>
<feature type="compositionally biased region" description="Basic and acidic residues" evidence="1">
    <location>
        <begin position="327"/>
        <end position="347"/>
    </location>
</feature>
<dbReference type="SMART" id="SM00513">
    <property type="entry name" value="SAP"/>
    <property type="match status" value="1"/>
</dbReference>
<feature type="compositionally biased region" description="Polar residues" evidence="1">
    <location>
        <begin position="577"/>
        <end position="587"/>
    </location>
</feature>
<protein>
    <recommendedName>
        <fullName evidence="2">SAP domain-containing protein</fullName>
    </recommendedName>
</protein>
<dbReference type="SUPFAM" id="SSF54928">
    <property type="entry name" value="RNA-binding domain, RBD"/>
    <property type="match status" value="1"/>
</dbReference>
<feature type="compositionally biased region" description="Acidic residues" evidence="1">
    <location>
        <begin position="298"/>
        <end position="312"/>
    </location>
</feature>
<gene>
    <name evidence="3" type="ORF">QR680_009073</name>
</gene>
<feature type="compositionally biased region" description="Basic and acidic residues" evidence="1">
    <location>
        <begin position="119"/>
        <end position="140"/>
    </location>
</feature>
<proteinExistence type="predicted"/>